<dbReference type="EMBL" id="ADVG01000004">
    <property type="protein sequence ID" value="EFH82922.1"/>
    <property type="molecule type" value="Genomic_DNA"/>
</dbReference>
<evidence type="ECO:0000313" key="3">
    <source>
        <dbReference type="EMBL" id="EFH82922.1"/>
    </source>
</evidence>
<name>D6U317_KTERA</name>
<dbReference type="OrthoDB" id="153928at2"/>
<dbReference type="GO" id="GO:0003677">
    <property type="term" value="F:DNA binding"/>
    <property type="evidence" value="ECO:0007669"/>
    <property type="project" value="InterPro"/>
</dbReference>
<feature type="domain" description="Insertion element IS402-like" evidence="2">
    <location>
        <begin position="9"/>
        <end position="80"/>
    </location>
</feature>
<dbReference type="Pfam" id="PF01609">
    <property type="entry name" value="DDE_Tnp_1"/>
    <property type="match status" value="1"/>
</dbReference>
<keyword evidence="4" id="KW-1185">Reference proteome</keyword>
<accession>D6U317</accession>
<feature type="domain" description="Transposase IS4-like" evidence="1">
    <location>
        <begin position="98"/>
        <end position="255"/>
    </location>
</feature>
<evidence type="ECO:0000313" key="4">
    <source>
        <dbReference type="Proteomes" id="UP000004508"/>
    </source>
</evidence>
<reference evidence="3 4" key="1">
    <citation type="journal article" date="2011" name="Stand. Genomic Sci.">
        <title>Non-contiguous finished genome sequence and contextual data of the filamentous soil bacterium Ktedonobacter racemifer type strain (SOSP1-21).</title>
        <authorList>
            <person name="Chang Y.J."/>
            <person name="Land M."/>
            <person name="Hauser L."/>
            <person name="Chertkov O."/>
            <person name="Del Rio T.G."/>
            <person name="Nolan M."/>
            <person name="Copeland A."/>
            <person name="Tice H."/>
            <person name="Cheng J.F."/>
            <person name="Lucas S."/>
            <person name="Han C."/>
            <person name="Goodwin L."/>
            <person name="Pitluck S."/>
            <person name="Ivanova N."/>
            <person name="Ovchinikova G."/>
            <person name="Pati A."/>
            <person name="Chen A."/>
            <person name="Palaniappan K."/>
            <person name="Mavromatis K."/>
            <person name="Liolios K."/>
            <person name="Brettin T."/>
            <person name="Fiebig A."/>
            <person name="Rohde M."/>
            <person name="Abt B."/>
            <person name="Goker M."/>
            <person name="Detter J.C."/>
            <person name="Woyke T."/>
            <person name="Bristow J."/>
            <person name="Eisen J.A."/>
            <person name="Markowitz V."/>
            <person name="Hugenholtz P."/>
            <person name="Kyrpides N.C."/>
            <person name="Klenk H.P."/>
            <person name="Lapidus A."/>
        </authorList>
    </citation>
    <scope>NUCLEOTIDE SEQUENCE [LARGE SCALE GENOMIC DNA]</scope>
    <source>
        <strain evidence="4">DSM 44963</strain>
    </source>
</reference>
<comment type="caution">
    <text evidence="3">The sequence shown here is derived from an EMBL/GenBank/DDBJ whole genome shotgun (WGS) entry which is preliminary data.</text>
</comment>
<evidence type="ECO:0000259" key="2">
    <source>
        <dbReference type="Pfam" id="PF13340"/>
    </source>
</evidence>
<dbReference type="InterPro" id="IPR002559">
    <property type="entry name" value="Transposase_11"/>
</dbReference>
<protein>
    <submittedName>
        <fullName evidence="3">Transposase IS4 family protein</fullName>
    </submittedName>
</protein>
<dbReference type="Pfam" id="PF13340">
    <property type="entry name" value="DUF4096"/>
    <property type="match status" value="1"/>
</dbReference>
<dbReference type="RefSeq" id="WP_007921381.1">
    <property type="nucleotide sequence ID" value="NZ_ADVG01000004.1"/>
</dbReference>
<dbReference type="InParanoid" id="D6U317"/>
<dbReference type="NCBIfam" id="NF033580">
    <property type="entry name" value="transpos_IS5_3"/>
    <property type="match status" value="1"/>
</dbReference>
<organism evidence="3 4">
    <name type="scientific">Ktedonobacter racemifer DSM 44963</name>
    <dbReference type="NCBI Taxonomy" id="485913"/>
    <lineage>
        <taxon>Bacteria</taxon>
        <taxon>Bacillati</taxon>
        <taxon>Chloroflexota</taxon>
        <taxon>Ktedonobacteria</taxon>
        <taxon>Ktedonobacterales</taxon>
        <taxon>Ktedonobacteraceae</taxon>
        <taxon>Ktedonobacter</taxon>
    </lineage>
</organism>
<dbReference type="PANTHER" id="PTHR30007:SF0">
    <property type="entry name" value="TRANSPOSASE"/>
    <property type="match status" value="1"/>
</dbReference>
<dbReference type="InterPro" id="IPR025161">
    <property type="entry name" value="IS402-like_dom"/>
</dbReference>
<dbReference type="PANTHER" id="PTHR30007">
    <property type="entry name" value="PHP DOMAIN PROTEIN"/>
    <property type="match status" value="1"/>
</dbReference>
<dbReference type="eggNOG" id="COG3293">
    <property type="taxonomic scope" value="Bacteria"/>
</dbReference>
<proteinExistence type="predicted"/>
<evidence type="ECO:0000259" key="1">
    <source>
        <dbReference type="Pfam" id="PF01609"/>
    </source>
</evidence>
<dbReference type="Proteomes" id="UP000004508">
    <property type="component" value="Unassembled WGS sequence"/>
</dbReference>
<dbReference type="GO" id="GO:0006313">
    <property type="term" value="P:DNA transposition"/>
    <property type="evidence" value="ECO:0007669"/>
    <property type="project" value="InterPro"/>
</dbReference>
<dbReference type="STRING" id="485913.Krac_3814"/>
<sequence>MNTSYPSNLSDAEWECLQRHLPLQSKRGGPPAHSLRAIFNAIFYVLRTSCPWRYLPTNFPPWQTVFYHFRRLRLKGTWTLLLRALHQAERERQGRHPDPSAASMDSQSVKTVEESSGICGYDAHKHIKGRKRHLLVDTLGIPISIYVTPADTHDTKGARCLLAGLKFFVPRLKKIWANAAYHGQELAEWCQATGDWELEVVEHPSGTRGFSVVPRRWVVERTFSWISRNRRMSKDYERKVQTSETLIQVAMIRLLLARLGPKNDPFPNTPLGRKPFPMAFGDHFDCSVDHFDGGLIVDRVRWHG</sequence>
<dbReference type="AlphaFoldDB" id="D6U317"/>
<dbReference type="GO" id="GO:0004803">
    <property type="term" value="F:transposase activity"/>
    <property type="evidence" value="ECO:0007669"/>
    <property type="project" value="InterPro"/>
</dbReference>
<gene>
    <name evidence="3" type="ORF">Krac_3814</name>
</gene>